<dbReference type="PANTHER" id="PTHR45138">
    <property type="entry name" value="REGULATORY COMPONENTS OF SENSORY TRANSDUCTION SYSTEM"/>
    <property type="match status" value="1"/>
</dbReference>
<dbReference type="Pfam" id="PF13185">
    <property type="entry name" value="GAF_2"/>
    <property type="match status" value="1"/>
</dbReference>
<dbReference type="InterPro" id="IPR050469">
    <property type="entry name" value="Diguanylate_Cyclase"/>
</dbReference>
<dbReference type="InterPro" id="IPR000160">
    <property type="entry name" value="GGDEF_dom"/>
</dbReference>
<sequence length="318" mass="34385">MLTDAAGLERLLLAVQELSLAPDLPAVQQVVRTAARELAACDGTTFVLRDGDQCYYADEDAIEPLWKGHRFPLSACISGWAMVHRTPVVVPDIYADDRVPHDAYRPTFVQSLLMMPVRTLDPIAAIGAYWAERHTATDQEVALLQGLANATSVALDKLRVHDQLASAVALREATHQLAATDDLTGLWNRRGFFEQARRRWPADDVAAVGFIDLDGLKIVNDTDGHSAGDALIRRLATALSTSLRETDVVARLGGDEFAVFSPGFAPDELHARLAGAVGRRASVGTAPVAGIGLIAEALLEADARMYDAKRRLLTSRTA</sequence>
<feature type="domain" description="GGDEF" evidence="1">
    <location>
        <begin position="204"/>
        <end position="318"/>
    </location>
</feature>
<dbReference type="SUPFAM" id="SSF55073">
    <property type="entry name" value="Nucleotide cyclase"/>
    <property type="match status" value="1"/>
</dbReference>
<dbReference type="NCBIfam" id="TIGR00254">
    <property type="entry name" value="GGDEF"/>
    <property type="match status" value="1"/>
</dbReference>
<protein>
    <submittedName>
        <fullName evidence="2">Sensor domain-containing diguanylate cyclase</fullName>
    </submittedName>
</protein>
<proteinExistence type="predicted"/>
<name>A0A7J5E134_NOCSI</name>
<dbReference type="InterPro" id="IPR029016">
    <property type="entry name" value="GAF-like_dom_sf"/>
</dbReference>
<dbReference type="SMART" id="SM00267">
    <property type="entry name" value="GGDEF"/>
    <property type="match status" value="1"/>
</dbReference>
<dbReference type="InterPro" id="IPR003018">
    <property type="entry name" value="GAF"/>
</dbReference>
<dbReference type="Proteomes" id="UP000449906">
    <property type="component" value="Unassembled WGS sequence"/>
</dbReference>
<comment type="caution">
    <text evidence="2">The sequence shown here is derived from an EMBL/GenBank/DDBJ whole genome shotgun (WGS) entry which is preliminary data.</text>
</comment>
<dbReference type="Gene3D" id="3.30.450.40">
    <property type="match status" value="1"/>
</dbReference>
<organism evidence="2 3">
    <name type="scientific">Nocardioides simplex</name>
    <name type="common">Arthrobacter simplex</name>
    <dbReference type="NCBI Taxonomy" id="2045"/>
    <lineage>
        <taxon>Bacteria</taxon>
        <taxon>Bacillati</taxon>
        <taxon>Actinomycetota</taxon>
        <taxon>Actinomycetes</taxon>
        <taxon>Propionibacteriales</taxon>
        <taxon>Nocardioidaceae</taxon>
        <taxon>Pimelobacter</taxon>
    </lineage>
</organism>
<reference evidence="2 3" key="1">
    <citation type="submission" date="2019-09" db="EMBL/GenBank/DDBJ databases">
        <title>Pimelobacter sp. isolated from Paulinella.</title>
        <authorList>
            <person name="Jeong S.E."/>
        </authorList>
    </citation>
    <scope>NUCLEOTIDE SEQUENCE [LARGE SCALE GENOMIC DNA]</scope>
    <source>
        <strain evidence="2 3">Pch-N</strain>
    </source>
</reference>
<dbReference type="AlphaFoldDB" id="A0A7J5E134"/>
<accession>A0A7J5E134</accession>
<dbReference type="RefSeq" id="WP_151579300.1">
    <property type="nucleotide sequence ID" value="NZ_CP182503.1"/>
</dbReference>
<dbReference type="SMART" id="SM00065">
    <property type="entry name" value="GAF"/>
    <property type="match status" value="1"/>
</dbReference>
<dbReference type="EMBL" id="WBVM01000001">
    <property type="protein sequence ID" value="KAB2811877.1"/>
    <property type="molecule type" value="Genomic_DNA"/>
</dbReference>
<dbReference type="SUPFAM" id="SSF55781">
    <property type="entry name" value="GAF domain-like"/>
    <property type="match status" value="1"/>
</dbReference>
<dbReference type="Gene3D" id="3.30.70.270">
    <property type="match status" value="1"/>
</dbReference>
<dbReference type="PROSITE" id="PS50887">
    <property type="entry name" value="GGDEF"/>
    <property type="match status" value="1"/>
</dbReference>
<dbReference type="InterPro" id="IPR043128">
    <property type="entry name" value="Rev_trsase/Diguanyl_cyclase"/>
</dbReference>
<dbReference type="InterPro" id="IPR029787">
    <property type="entry name" value="Nucleotide_cyclase"/>
</dbReference>
<dbReference type="GO" id="GO:0052621">
    <property type="term" value="F:diguanylate cyclase activity"/>
    <property type="evidence" value="ECO:0007669"/>
    <property type="project" value="TreeGrafter"/>
</dbReference>
<dbReference type="Pfam" id="PF00990">
    <property type="entry name" value="GGDEF"/>
    <property type="match status" value="1"/>
</dbReference>
<evidence type="ECO:0000313" key="3">
    <source>
        <dbReference type="Proteomes" id="UP000449906"/>
    </source>
</evidence>
<dbReference type="PANTHER" id="PTHR45138:SF9">
    <property type="entry name" value="DIGUANYLATE CYCLASE DGCM-RELATED"/>
    <property type="match status" value="1"/>
</dbReference>
<evidence type="ECO:0000259" key="1">
    <source>
        <dbReference type="PROSITE" id="PS50887"/>
    </source>
</evidence>
<gene>
    <name evidence="2" type="ORF">F9L07_08530</name>
</gene>
<dbReference type="CDD" id="cd01949">
    <property type="entry name" value="GGDEF"/>
    <property type="match status" value="1"/>
</dbReference>
<evidence type="ECO:0000313" key="2">
    <source>
        <dbReference type="EMBL" id="KAB2811877.1"/>
    </source>
</evidence>